<keyword evidence="6" id="KW-1185">Reference proteome</keyword>
<dbReference type="CDD" id="cd00051">
    <property type="entry name" value="EFh"/>
    <property type="match status" value="1"/>
</dbReference>
<evidence type="ECO:0000256" key="3">
    <source>
        <dbReference type="ARBA" id="ARBA00022837"/>
    </source>
</evidence>
<keyword evidence="1" id="KW-0479">Metal-binding</keyword>
<feature type="domain" description="EF-hand" evidence="4">
    <location>
        <begin position="114"/>
        <end position="145"/>
    </location>
</feature>
<dbReference type="SUPFAM" id="SSF47473">
    <property type="entry name" value="EF-hand"/>
    <property type="match status" value="1"/>
</dbReference>
<name>A0A564YCT6_HYMDI</name>
<keyword evidence="3" id="KW-0106">Calcium</keyword>
<evidence type="ECO:0000313" key="6">
    <source>
        <dbReference type="Proteomes" id="UP000321570"/>
    </source>
</evidence>
<accession>A0A564YCT6</accession>
<dbReference type="SMART" id="SM00054">
    <property type="entry name" value="EFh"/>
    <property type="match status" value="4"/>
</dbReference>
<dbReference type="InterPro" id="IPR011992">
    <property type="entry name" value="EF-hand-dom_pair"/>
</dbReference>
<dbReference type="PROSITE" id="PS00018">
    <property type="entry name" value="EF_HAND_1"/>
    <property type="match status" value="3"/>
</dbReference>
<dbReference type="AlphaFoldDB" id="A0A564YCT6"/>
<dbReference type="GO" id="GO:0005509">
    <property type="term" value="F:calcium ion binding"/>
    <property type="evidence" value="ECO:0007669"/>
    <property type="project" value="InterPro"/>
</dbReference>
<reference evidence="5 6" key="1">
    <citation type="submission" date="2019-07" db="EMBL/GenBank/DDBJ databases">
        <authorList>
            <person name="Jastrzebski P J."/>
            <person name="Paukszto L."/>
            <person name="Jastrzebski P J."/>
        </authorList>
    </citation>
    <scope>NUCLEOTIDE SEQUENCE [LARGE SCALE GENOMIC DNA]</scope>
    <source>
        <strain evidence="5 6">WMS-il1</strain>
    </source>
</reference>
<dbReference type="PANTHER" id="PTHR34524:SF6">
    <property type="entry name" value="CALCYPHOSINE LIKE"/>
    <property type="match status" value="1"/>
</dbReference>
<dbReference type="EMBL" id="CABIJS010000155">
    <property type="protein sequence ID" value="VUZ45006.1"/>
    <property type="molecule type" value="Genomic_DNA"/>
</dbReference>
<protein>
    <recommendedName>
        <fullName evidence="4">EF-hand domain-containing protein</fullName>
    </recommendedName>
</protein>
<dbReference type="InterPro" id="IPR002048">
    <property type="entry name" value="EF_hand_dom"/>
</dbReference>
<evidence type="ECO:0000313" key="5">
    <source>
        <dbReference type="EMBL" id="VUZ45006.1"/>
    </source>
</evidence>
<dbReference type="Proteomes" id="UP000321570">
    <property type="component" value="Unassembled WGS sequence"/>
</dbReference>
<sequence length="145" mass="16585">MASYSKEQRYALIQKFHDMDANGDNSLSRDEIRLCCKQSNLPSEKIEEFLSLFDSDGDNKVTLDEYERALGLKPIPPTTTQQWHEAFDEMDLDKSGKLTVDEMYEGLKNAGCGMKKSEVEDIIKSVDKDGDKSLTFQEFITLMRL</sequence>
<feature type="domain" description="EF-hand" evidence="4">
    <location>
        <begin position="78"/>
        <end position="113"/>
    </location>
</feature>
<evidence type="ECO:0000259" key="4">
    <source>
        <dbReference type="PROSITE" id="PS50222"/>
    </source>
</evidence>
<dbReference type="InterPro" id="IPR018247">
    <property type="entry name" value="EF_Hand_1_Ca_BS"/>
</dbReference>
<gene>
    <name evidence="5" type="ORF">WMSIL1_LOCUS5012</name>
</gene>
<dbReference type="Pfam" id="PF13499">
    <property type="entry name" value="EF-hand_7"/>
    <property type="match status" value="2"/>
</dbReference>
<dbReference type="Gene3D" id="1.10.238.10">
    <property type="entry name" value="EF-hand"/>
    <property type="match status" value="2"/>
</dbReference>
<organism evidence="5 6">
    <name type="scientific">Hymenolepis diminuta</name>
    <name type="common">Rat tapeworm</name>
    <dbReference type="NCBI Taxonomy" id="6216"/>
    <lineage>
        <taxon>Eukaryota</taxon>
        <taxon>Metazoa</taxon>
        <taxon>Spiralia</taxon>
        <taxon>Lophotrochozoa</taxon>
        <taxon>Platyhelminthes</taxon>
        <taxon>Cestoda</taxon>
        <taxon>Eucestoda</taxon>
        <taxon>Cyclophyllidea</taxon>
        <taxon>Hymenolepididae</taxon>
        <taxon>Hymenolepis</taxon>
    </lineage>
</organism>
<dbReference type="PANTHER" id="PTHR34524">
    <property type="entry name" value="CALCYPHOSIN"/>
    <property type="match status" value="1"/>
</dbReference>
<dbReference type="InterPro" id="IPR051581">
    <property type="entry name" value="Ca-bind"/>
</dbReference>
<dbReference type="PROSITE" id="PS50222">
    <property type="entry name" value="EF_HAND_2"/>
    <property type="match status" value="3"/>
</dbReference>
<evidence type="ECO:0000256" key="1">
    <source>
        <dbReference type="ARBA" id="ARBA00022723"/>
    </source>
</evidence>
<feature type="domain" description="EF-hand" evidence="4">
    <location>
        <begin position="41"/>
        <end position="76"/>
    </location>
</feature>
<proteinExistence type="predicted"/>
<evidence type="ECO:0000256" key="2">
    <source>
        <dbReference type="ARBA" id="ARBA00022737"/>
    </source>
</evidence>
<keyword evidence="2" id="KW-0677">Repeat</keyword>